<proteinExistence type="inferred from homology"/>
<comment type="similarity">
    <text evidence="6">Belongs to the DNA polymerase HolA subunit family.</text>
</comment>
<evidence type="ECO:0000313" key="8">
    <source>
        <dbReference type="EMBL" id="HFT93193.1"/>
    </source>
</evidence>
<evidence type="ECO:0000256" key="6">
    <source>
        <dbReference type="ARBA" id="ARBA00034754"/>
    </source>
</evidence>
<evidence type="ECO:0000256" key="7">
    <source>
        <dbReference type="ARBA" id="ARBA00049244"/>
    </source>
</evidence>
<evidence type="ECO:0000256" key="1">
    <source>
        <dbReference type="ARBA" id="ARBA00012417"/>
    </source>
</evidence>
<dbReference type="PANTHER" id="PTHR34388">
    <property type="entry name" value="DNA POLYMERASE III SUBUNIT DELTA"/>
    <property type="match status" value="1"/>
</dbReference>
<evidence type="ECO:0000256" key="5">
    <source>
        <dbReference type="ARBA" id="ARBA00022932"/>
    </source>
</evidence>
<name>A0A7C3R383_9BACT</name>
<keyword evidence="5" id="KW-0239">DNA-directed DNA polymerase</keyword>
<dbReference type="GO" id="GO:0003887">
    <property type="term" value="F:DNA-directed DNA polymerase activity"/>
    <property type="evidence" value="ECO:0007669"/>
    <property type="project" value="UniProtKB-KW"/>
</dbReference>
<dbReference type="NCBIfam" id="TIGR01128">
    <property type="entry name" value="holA"/>
    <property type="match status" value="1"/>
</dbReference>
<dbReference type="Gene3D" id="3.40.50.300">
    <property type="entry name" value="P-loop containing nucleotide triphosphate hydrolases"/>
    <property type="match status" value="1"/>
</dbReference>
<dbReference type="EC" id="2.7.7.7" evidence="1"/>
<dbReference type="InterPro" id="IPR008921">
    <property type="entry name" value="DNA_pol3_clamp-load_cplx_C"/>
</dbReference>
<dbReference type="InterPro" id="IPR027417">
    <property type="entry name" value="P-loop_NTPase"/>
</dbReference>
<keyword evidence="4" id="KW-0235">DNA replication</keyword>
<dbReference type="PANTHER" id="PTHR34388:SF1">
    <property type="entry name" value="DNA POLYMERASE III SUBUNIT DELTA"/>
    <property type="match status" value="1"/>
</dbReference>
<keyword evidence="2" id="KW-0808">Transferase</keyword>
<dbReference type="EMBL" id="DTMM01000087">
    <property type="protein sequence ID" value="HFT93193.1"/>
    <property type="molecule type" value="Genomic_DNA"/>
</dbReference>
<evidence type="ECO:0000256" key="3">
    <source>
        <dbReference type="ARBA" id="ARBA00022695"/>
    </source>
</evidence>
<dbReference type="Gene3D" id="1.20.272.10">
    <property type="match status" value="1"/>
</dbReference>
<gene>
    <name evidence="8" type="ORF">ENX03_04515</name>
</gene>
<dbReference type="SUPFAM" id="SSF48019">
    <property type="entry name" value="post-AAA+ oligomerization domain-like"/>
    <property type="match status" value="1"/>
</dbReference>
<dbReference type="InterPro" id="IPR005790">
    <property type="entry name" value="DNA_polIII_delta"/>
</dbReference>
<evidence type="ECO:0000256" key="4">
    <source>
        <dbReference type="ARBA" id="ARBA00022705"/>
    </source>
</evidence>
<reference evidence="8" key="1">
    <citation type="journal article" date="2020" name="mSystems">
        <title>Genome- and Community-Level Interaction Insights into Carbon Utilization and Element Cycling Functions of Hydrothermarchaeota in Hydrothermal Sediment.</title>
        <authorList>
            <person name="Zhou Z."/>
            <person name="Liu Y."/>
            <person name="Xu W."/>
            <person name="Pan J."/>
            <person name="Luo Z.H."/>
            <person name="Li M."/>
        </authorList>
    </citation>
    <scope>NUCLEOTIDE SEQUENCE [LARGE SCALE GENOMIC DNA]</scope>
    <source>
        <strain evidence="8">SpSt-902</strain>
    </source>
</reference>
<protein>
    <recommendedName>
        <fullName evidence="1">DNA-directed DNA polymerase</fullName>
        <ecNumber evidence="1">2.7.7.7</ecNumber>
    </recommendedName>
</protein>
<evidence type="ECO:0000256" key="2">
    <source>
        <dbReference type="ARBA" id="ARBA00022679"/>
    </source>
</evidence>
<dbReference type="AlphaFoldDB" id="A0A7C3R383"/>
<organism evidence="8">
    <name type="scientific">Leptospirillum ferriphilum</name>
    <dbReference type="NCBI Taxonomy" id="178606"/>
    <lineage>
        <taxon>Bacteria</taxon>
        <taxon>Pseudomonadati</taxon>
        <taxon>Nitrospirota</taxon>
        <taxon>Nitrospiria</taxon>
        <taxon>Nitrospirales</taxon>
        <taxon>Nitrospiraceae</taxon>
        <taxon>Leptospirillum</taxon>
    </lineage>
</organism>
<sequence>MILSAINLFKENAPLSEVTILIPDDPLLLSWTADHFRSLLLGSGEEAGINAETLSGPEVTADDLLSLAREKPLFGSKRLTWVTQAEKSPGLLEKKNLSELLSLARKGLTSIVLEMPEKKAGPLDETVPVYRVGLPAQPRQKHTELLEWIKLLGRKKGYRLDEGAAEILLRAFPEQFGQISSFLDKIPGQGDGKPRNVTTDDLKKLGLEDPLESVFRLFDAWEKNDPRFYGQWERFVENGQSPLGMLSLWHRQWRLYASARASLKTSADLSAFSARNRIPLAVAEKIRSSAGKMTKENLRKGYSLLRETDLCLKSGADPSLVMVRFFIGMSSLSPGKGGVSRKTIRTGR</sequence>
<accession>A0A7C3R383</accession>
<dbReference type="GO" id="GO:0009360">
    <property type="term" value="C:DNA polymerase III complex"/>
    <property type="evidence" value="ECO:0007669"/>
    <property type="project" value="TreeGrafter"/>
</dbReference>
<keyword evidence="3" id="KW-0548">Nucleotidyltransferase</keyword>
<comment type="catalytic activity">
    <reaction evidence="7">
        <text>DNA(n) + a 2'-deoxyribonucleoside 5'-triphosphate = DNA(n+1) + diphosphate</text>
        <dbReference type="Rhea" id="RHEA:22508"/>
        <dbReference type="Rhea" id="RHEA-COMP:17339"/>
        <dbReference type="Rhea" id="RHEA-COMP:17340"/>
        <dbReference type="ChEBI" id="CHEBI:33019"/>
        <dbReference type="ChEBI" id="CHEBI:61560"/>
        <dbReference type="ChEBI" id="CHEBI:173112"/>
        <dbReference type="EC" id="2.7.7.7"/>
    </reaction>
</comment>
<dbReference type="GO" id="GO:0003677">
    <property type="term" value="F:DNA binding"/>
    <property type="evidence" value="ECO:0007669"/>
    <property type="project" value="InterPro"/>
</dbReference>
<comment type="caution">
    <text evidence="8">The sequence shown here is derived from an EMBL/GenBank/DDBJ whole genome shotgun (WGS) entry which is preliminary data.</text>
</comment>
<dbReference type="GO" id="GO:0006261">
    <property type="term" value="P:DNA-templated DNA replication"/>
    <property type="evidence" value="ECO:0007669"/>
    <property type="project" value="TreeGrafter"/>
</dbReference>